<dbReference type="RefSeq" id="WP_064024616.1">
    <property type="nucleotide sequence ID" value="NZ_LUUK01000025.1"/>
</dbReference>
<dbReference type="InterPro" id="IPR011008">
    <property type="entry name" value="Dimeric_a/b-barrel"/>
</dbReference>
<feature type="transmembrane region" description="Helical" evidence="1">
    <location>
        <begin position="127"/>
        <end position="145"/>
    </location>
</feature>
<comment type="caution">
    <text evidence="3">The sequence shown here is derived from an EMBL/GenBank/DDBJ whole genome shotgun (WGS) entry which is preliminary data.</text>
</comment>
<dbReference type="STRING" id="702114.A1355_18520"/>
<dbReference type="Gene3D" id="3.30.70.100">
    <property type="match status" value="1"/>
</dbReference>
<dbReference type="Proteomes" id="UP000077628">
    <property type="component" value="Unassembled WGS sequence"/>
</dbReference>
<name>A0A177PBF4_9GAMM</name>
<sequence>MNEISQTSPNNEQVFFAIRHRLKKGKRNLQQYERWLSKIMPIAASFPGHLGVQVVRPPDGHNEYLIVVRFAGIQALEFWQRSPERQQLLQEITGILDSEEAIDIKTGIDYWFTPPAVGKHPRRWKQWLVTTSVIWPLTMYVPPAMEPLFVKYPQLGEFGIRQGVLALVIVGLVVYLIMPLYVRLIAKWFFKS</sequence>
<keyword evidence="1" id="KW-0472">Membrane</keyword>
<evidence type="ECO:0000256" key="1">
    <source>
        <dbReference type="SAM" id="Phobius"/>
    </source>
</evidence>
<keyword evidence="3" id="KW-0560">Oxidoreductase</keyword>
<feature type="transmembrane region" description="Helical" evidence="1">
    <location>
        <begin position="165"/>
        <end position="186"/>
    </location>
</feature>
<dbReference type="PANTHER" id="PTHR40057:SF1">
    <property type="entry name" value="SLR1162 PROTEIN"/>
    <property type="match status" value="1"/>
</dbReference>
<accession>A0A177PBF4</accession>
<protein>
    <submittedName>
        <fullName evidence="3">Antibiotic biosynthesis monooxygenase</fullName>
    </submittedName>
</protein>
<dbReference type="GO" id="GO:0004497">
    <property type="term" value="F:monooxygenase activity"/>
    <property type="evidence" value="ECO:0007669"/>
    <property type="project" value="UniProtKB-KW"/>
</dbReference>
<evidence type="ECO:0000313" key="3">
    <source>
        <dbReference type="EMBL" id="OAI26769.1"/>
    </source>
</evidence>
<dbReference type="Pfam" id="PF03992">
    <property type="entry name" value="ABM"/>
    <property type="match status" value="1"/>
</dbReference>
<evidence type="ECO:0000313" key="4">
    <source>
        <dbReference type="Proteomes" id="UP000077628"/>
    </source>
</evidence>
<feature type="domain" description="ABM" evidence="2">
    <location>
        <begin position="14"/>
        <end position="108"/>
    </location>
</feature>
<dbReference type="OrthoDB" id="1494254at2"/>
<dbReference type="EMBL" id="LUUK01000025">
    <property type="protein sequence ID" value="OAI26769.1"/>
    <property type="molecule type" value="Genomic_DNA"/>
</dbReference>
<keyword evidence="1" id="KW-0812">Transmembrane</keyword>
<dbReference type="AlphaFoldDB" id="A0A177PBF4"/>
<dbReference type="SUPFAM" id="SSF54909">
    <property type="entry name" value="Dimeric alpha+beta barrel"/>
    <property type="match status" value="1"/>
</dbReference>
<organism evidence="3 4">
    <name type="scientific">Methylomonas koyamae</name>
    <dbReference type="NCBI Taxonomy" id="702114"/>
    <lineage>
        <taxon>Bacteria</taxon>
        <taxon>Pseudomonadati</taxon>
        <taxon>Pseudomonadota</taxon>
        <taxon>Gammaproteobacteria</taxon>
        <taxon>Methylococcales</taxon>
        <taxon>Methylococcaceae</taxon>
        <taxon>Methylomonas</taxon>
    </lineage>
</organism>
<reference evidence="4" key="1">
    <citation type="submission" date="2016-03" db="EMBL/GenBank/DDBJ databases">
        <authorList>
            <person name="Heylen K."/>
            <person name="De Vos P."/>
            <person name="Vekeman B."/>
        </authorList>
    </citation>
    <scope>NUCLEOTIDE SEQUENCE [LARGE SCALE GENOMIC DNA]</scope>
    <source>
        <strain evidence="4">R-45383</strain>
    </source>
</reference>
<keyword evidence="4" id="KW-1185">Reference proteome</keyword>
<keyword evidence="1" id="KW-1133">Transmembrane helix</keyword>
<dbReference type="InterPro" id="IPR007138">
    <property type="entry name" value="ABM_dom"/>
</dbReference>
<dbReference type="InterPro" id="IPR038762">
    <property type="entry name" value="ABM_predict"/>
</dbReference>
<keyword evidence="3" id="KW-0503">Monooxygenase</keyword>
<proteinExistence type="predicted"/>
<dbReference type="PROSITE" id="PS51725">
    <property type="entry name" value="ABM"/>
    <property type="match status" value="1"/>
</dbReference>
<dbReference type="PANTHER" id="PTHR40057">
    <property type="entry name" value="SLR1162 PROTEIN"/>
    <property type="match status" value="1"/>
</dbReference>
<evidence type="ECO:0000259" key="2">
    <source>
        <dbReference type="PROSITE" id="PS51725"/>
    </source>
</evidence>
<gene>
    <name evidence="3" type="ORF">A1355_18520</name>
</gene>